<dbReference type="Pfam" id="PF08312">
    <property type="entry name" value="cwf21"/>
    <property type="match status" value="1"/>
</dbReference>
<dbReference type="AlphaFoldDB" id="A0A085MP43"/>
<evidence type="ECO:0000256" key="2">
    <source>
        <dbReference type="PROSITE-ProRule" id="PRU00176"/>
    </source>
</evidence>
<organism evidence="8 10">
    <name type="scientific">Trichuris suis</name>
    <name type="common">pig whipworm</name>
    <dbReference type="NCBI Taxonomy" id="68888"/>
    <lineage>
        <taxon>Eukaryota</taxon>
        <taxon>Metazoa</taxon>
        <taxon>Ecdysozoa</taxon>
        <taxon>Nematoda</taxon>
        <taxon>Enoplea</taxon>
        <taxon>Dorylaimia</taxon>
        <taxon>Trichinellida</taxon>
        <taxon>Trichuridae</taxon>
        <taxon>Trichuris</taxon>
    </lineage>
</organism>
<dbReference type="Pfam" id="PF00076">
    <property type="entry name" value="RRM_1"/>
    <property type="match status" value="1"/>
</dbReference>
<dbReference type="SMART" id="SM00360">
    <property type="entry name" value="RRM"/>
    <property type="match status" value="1"/>
</dbReference>
<dbReference type="Pfam" id="PF04818">
    <property type="entry name" value="CID"/>
    <property type="match status" value="1"/>
</dbReference>
<dbReference type="PANTHER" id="PTHR23140:SF0">
    <property type="entry name" value="U2 SNRNP-ASSOCIATED SURP MOTIF-CONTAINING PROTEIN"/>
    <property type="match status" value="1"/>
</dbReference>
<feature type="compositionally biased region" description="Basic residues" evidence="4">
    <location>
        <begin position="836"/>
        <end position="874"/>
    </location>
</feature>
<dbReference type="PANTHER" id="PTHR23140">
    <property type="entry name" value="RNA PROCESSING PROTEIN LD23810P"/>
    <property type="match status" value="1"/>
</dbReference>
<dbReference type="GO" id="GO:0006396">
    <property type="term" value="P:RNA processing"/>
    <property type="evidence" value="ECO:0007669"/>
    <property type="project" value="InterPro"/>
</dbReference>
<dbReference type="EMBL" id="KL367475">
    <property type="protein sequence ID" value="KFD73021.1"/>
    <property type="molecule type" value="Genomic_DNA"/>
</dbReference>
<keyword evidence="1 2" id="KW-0694">RNA-binding</keyword>
<dbReference type="Proteomes" id="UP000030758">
    <property type="component" value="Unassembled WGS sequence"/>
</dbReference>
<feature type="region of interest" description="Disordered" evidence="4">
    <location>
        <begin position="51"/>
        <end position="77"/>
    </location>
</feature>
<dbReference type="SUPFAM" id="SSF109905">
    <property type="entry name" value="Surp module (SWAP domain)"/>
    <property type="match status" value="1"/>
</dbReference>
<reference evidence="8 10" key="1">
    <citation type="journal article" date="2014" name="Nat. Genet.">
        <title>Genome and transcriptome of the porcine whipworm Trichuris suis.</title>
        <authorList>
            <person name="Jex A.R."/>
            <person name="Nejsum P."/>
            <person name="Schwarz E.M."/>
            <person name="Hu L."/>
            <person name="Young N.D."/>
            <person name="Hall R.S."/>
            <person name="Korhonen P.K."/>
            <person name="Liao S."/>
            <person name="Thamsborg S."/>
            <person name="Xia J."/>
            <person name="Xu P."/>
            <person name="Wang S."/>
            <person name="Scheerlinck J.P."/>
            <person name="Hofmann A."/>
            <person name="Sternberg P.W."/>
            <person name="Wang J."/>
            <person name="Gasser R.B."/>
        </authorList>
    </citation>
    <scope>NUCLEOTIDE SEQUENCE [LARGE SCALE GENOMIC DNA]</scope>
    <source>
        <strain evidence="9">DCEP-RM93F</strain>
        <strain evidence="8">DCEP-RM93M</strain>
    </source>
</reference>
<evidence type="ECO:0000313" key="8">
    <source>
        <dbReference type="EMBL" id="KFD58989.1"/>
    </source>
</evidence>
<keyword evidence="3" id="KW-0175">Coiled coil</keyword>
<dbReference type="Gene3D" id="3.30.70.330">
    <property type="match status" value="1"/>
</dbReference>
<feature type="compositionally biased region" description="Basic and acidic residues" evidence="4">
    <location>
        <begin position="15"/>
        <end position="27"/>
    </location>
</feature>
<feature type="region of interest" description="Disordered" evidence="4">
    <location>
        <begin position="788"/>
        <end position="874"/>
    </location>
</feature>
<evidence type="ECO:0000259" key="7">
    <source>
        <dbReference type="PROSITE" id="PS51391"/>
    </source>
</evidence>
<feature type="region of interest" description="Disordered" evidence="4">
    <location>
        <begin position="1"/>
        <end position="27"/>
    </location>
</feature>
<feature type="compositionally biased region" description="Acidic residues" evidence="4">
    <location>
        <begin position="707"/>
        <end position="721"/>
    </location>
</feature>
<dbReference type="InterPro" id="IPR013170">
    <property type="entry name" value="mRNA_splic_Cwf21_dom"/>
</dbReference>
<feature type="domain" description="SURP motif" evidence="6">
    <location>
        <begin position="348"/>
        <end position="392"/>
    </location>
</feature>
<dbReference type="SMART" id="SM00582">
    <property type="entry name" value="RPR"/>
    <property type="match status" value="1"/>
</dbReference>
<dbReference type="Gene3D" id="1.25.40.90">
    <property type="match status" value="1"/>
</dbReference>
<keyword evidence="10" id="KW-1185">Reference proteome</keyword>
<dbReference type="Gene3D" id="1.10.10.790">
    <property type="entry name" value="Surp module"/>
    <property type="match status" value="1"/>
</dbReference>
<feature type="domain" description="RRM" evidence="5">
    <location>
        <begin position="184"/>
        <end position="265"/>
    </location>
</feature>
<name>A0A085MP43_9BILA</name>
<protein>
    <recommendedName>
        <fullName evidence="11">U2 snRNP-associated SURP motif-containing protein</fullName>
    </recommendedName>
</protein>
<evidence type="ECO:0000256" key="3">
    <source>
        <dbReference type="SAM" id="Coils"/>
    </source>
</evidence>
<feature type="coiled-coil region" evidence="3">
    <location>
        <begin position="79"/>
        <end position="150"/>
    </location>
</feature>
<evidence type="ECO:0000259" key="5">
    <source>
        <dbReference type="PROSITE" id="PS50102"/>
    </source>
</evidence>
<feature type="compositionally biased region" description="Low complexity" evidence="4">
    <location>
        <begin position="62"/>
        <end position="74"/>
    </location>
</feature>
<dbReference type="PROSITE" id="PS50128">
    <property type="entry name" value="SURP"/>
    <property type="match status" value="1"/>
</dbReference>
<feature type="domain" description="CID" evidence="7">
    <location>
        <begin position="452"/>
        <end position="597"/>
    </location>
</feature>
<dbReference type="PROSITE" id="PS50102">
    <property type="entry name" value="RRM"/>
    <property type="match status" value="1"/>
</dbReference>
<dbReference type="InterPro" id="IPR000504">
    <property type="entry name" value="RRM_dom"/>
</dbReference>
<dbReference type="InterPro" id="IPR006569">
    <property type="entry name" value="CID_dom"/>
</dbReference>
<evidence type="ECO:0000256" key="4">
    <source>
        <dbReference type="SAM" id="MobiDB-lite"/>
    </source>
</evidence>
<sequence length="874" mass="100444">MPRVRPVTRSVLARQKAEMQRRKEEEERAKEVLQEFVATFEQPENKIGKTFVRGGVVNPAENDNNTNDSPSSTNVYQPNSLAANKMAELEMARKAAEAKARKFMEEAAKNRPKKPGKGVDGKRMSNLEAFKEELKRTQEERAERKRLREQLQEFGIAKEPLDQIAPPLDNPYMANAYDLDPTTTNLFLANLSPEINEEEIRCLFGKYGPLASVKIMWPRNGDERVKSCLTGFVAYMTRKDAERAVSGLKGYLLHGYELKLSWGKPVVIPHYPVYVPKAMLDLIAPPPASGLPFNAQPDPVDREEYKWPLPEKNAPLPEDPEQREAWLKMIRNAVVKVVIPTERSLLCLIHRVIEFVIREGPMFEAMLMWREKDNPSFSLAGDVPSMWRTEKFRMFKDGSIWIPPPMNFFQNGMPEELYLEEELGKSSQHSSAESPAVTSNSTGNVVKHVELLSSDQRRELDSMLKVLNLERKQVGNGMMWCVEHCEAAEEVIEIIAASFSDPDLPLLRKIARLYLLSDILANCTAKVLHVSLYRKYIGNRLEDIFRSLNVAYKSITARLRADQIKQRVMSCVKMWEESAVYTSDFLNKLENIFLGRFQEEHQRTETAEVAEVNENLDGDPFSDSEAEESLIDYDLDGLPIDLPVVKKKSPIRVETRQEDNANRGGFVRSKWEEVEPDRIEEQAMTTSKWEQLEQMARENNHANESPPYEDIDGTPLDETEGTDSTVPTDAKGQPSLQKEELSDEKRLLLREVEVKVVQYQDQLECGNIKREKGLSIAEQVDKHRQKLLRDVETGASSDVSREATDEHSHHKETYDRHQNVDSDRKSSQRRSSYDRSRRRRRSRSRSSGRKSSKYCRRSRSRSRSSHSHHRRKRN</sequence>
<dbReference type="InterPro" id="IPR051485">
    <property type="entry name" value="SR-CTD_assoc_factor"/>
</dbReference>
<dbReference type="InterPro" id="IPR035979">
    <property type="entry name" value="RBD_domain_sf"/>
</dbReference>
<dbReference type="SMART" id="SM01115">
    <property type="entry name" value="cwf21"/>
    <property type="match status" value="1"/>
</dbReference>
<dbReference type="PROSITE" id="PS51391">
    <property type="entry name" value="CID"/>
    <property type="match status" value="1"/>
</dbReference>
<dbReference type="SUPFAM" id="SSF54928">
    <property type="entry name" value="RNA-binding domain, RBD"/>
    <property type="match status" value="1"/>
</dbReference>
<dbReference type="SUPFAM" id="SSF48464">
    <property type="entry name" value="ENTH/VHS domain"/>
    <property type="match status" value="1"/>
</dbReference>
<feature type="region of interest" description="Disordered" evidence="4">
    <location>
        <begin position="699"/>
        <end position="742"/>
    </location>
</feature>
<dbReference type="EMBL" id="KL363182">
    <property type="protein sequence ID" value="KFD58989.1"/>
    <property type="molecule type" value="Genomic_DNA"/>
</dbReference>
<dbReference type="InterPro" id="IPR047488">
    <property type="entry name" value="SR140_cwf21"/>
</dbReference>
<feature type="compositionally biased region" description="Basic and acidic residues" evidence="4">
    <location>
        <begin position="799"/>
        <end position="835"/>
    </location>
</feature>
<gene>
    <name evidence="8" type="ORF">M513_00152</name>
    <name evidence="9" type="ORF">M514_00152</name>
</gene>
<accession>A0A085MP43</accession>
<proteinExistence type="predicted"/>
<evidence type="ECO:0000259" key="6">
    <source>
        <dbReference type="PROSITE" id="PS50128"/>
    </source>
</evidence>
<evidence type="ECO:0000313" key="10">
    <source>
        <dbReference type="Proteomes" id="UP000030764"/>
    </source>
</evidence>
<evidence type="ECO:0008006" key="11">
    <source>
        <dbReference type="Google" id="ProtNLM"/>
    </source>
</evidence>
<evidence type="ECO:0000256" key="1">
    <source>
        <dbReference type="ARBA" id="ARBA00022884"/>
    </source>
</evidence>
<dbReference type="InterPro" id="IPR035967">
    <property type="entry name" value="SWAP/Surp_sf"/>
</dbReference>
<dbReference type="GO" id="GO:0003723">
    <property type="term" value="F:RNA binding"/>
    <property type="evidence" value="ECO:0007669"/>
    <property type="project" value="UniProtKB-UniRule"/>
</dbReference>
<dbReference type="InterPro" id="IPR008942">
    <property type="entry name" value="ENTH_VHS"/>
</dbReference>
<dbReference type="Pfam" id="PF01805">
    <property type="entry name" value="Surp"/>
    <property type="match status" value="1"/>
</dbReference>
<dbReference type="Proteomes" id="UP000030764">
    <property type="component" value="Unassembled WGS sequence"/>
</dbReference>
<dbReference type="Gene3D" id="6.10.140.420">
    <property type="match status" value="1"/>
</dbReference>
<evidence type="ECO:0000313" key="9">
    <source>
        <dbReference type="EMBL" id="KFD73021.1"/>
    </source>
</evidence>
<dbReference type="CDD" id="cd21370">
    <property type="entry name" value="cwf21_SR140"/>
    <property type="match status" value="1"/>
</dbReference>
<dbReference type="GO" id="GO:0005634">
    <property type="term" value="C:nucleus"/>
    <property type="evidence" value="ECO:0007669"/>
    <property type="project" value="TreeGrafter"/>
</dbReference>
<dbReference type="InterPro" id="IPR012677">
    <property type="entry name" value="Nucleotide-bd_a/b_plait_sf"/>
</dbReference>
<dbReference type="InterPro" id="IPR000061">
    <property type="entry name" value="Surp"/>
</dbReference>